<dbReference type="Gene3D" id="2.60.15.10">
    <property type="entry name" value="F0F1 ATP synthase delta/epsilon subunit, N-terminal"/>
    <property type="match status" value="1"/>
</dbReference>
<evidence type="ECO:0000313" key="4">
    <source>
        <dbReference type="Proteomes" id="UP000176850"/>
    </source>
</evidence>
<comment type="caution">
    <text evidence="3">The sequence shown here is derived from an EMBL/GenBank/DDBJ whole genome shotgun (WGS) entry which is preliminary data.</text>
</comment>
<dbReference type="GO" id="GO:0015986">
    <property type="term" value="P:proton motive force-driven ATP synthesis"/>
    <property type="evidence" value="ECO:0007669"/>
    <property type="project" value="InterPro"/>
</dbReference>
<protein>
    <recommendedName>
        <fullName evidence="2">ATP synthase F1 complex delta/epsilon subunit N-terminal domain-containing protein</fullName>
    </recommendedName>
</protein>
<dbReference type="InterPro" id="IPR020546">
    <property type="entry name" value="ATP_synth_F1_dsu/esu_N"/>
</dbReference>
<accession>A0A1F7GJI1</accession>
<keyword evidence="1" id="KW-0139">CF(1)</keyword>
<gene>
    <name evidence="3" type="ORF">A2799_02870</name>
</gene>
<evidence type="ECO:0000259" key="2">
    <source>
        <dbReference type="Pfam" id="PF02823"/>
    </source>
</evidence>
<reference evidence="3 4" key="1">
    <citation type="journal article" date="2016" name="Nat. Commun.">
        <title>Thousands of microbial genomes shed light on interconnected biogeochemical processes in an aquifer system.</title>
        <authorList>
            <person name="Anantharaman K."/>
            <person name="Brown C.T."/>
            <person name="Hug L.A."/>
            <person name="Sharon I."/>
            <person name="Castelle C.J."/>
            <person name="Probst A.J."/>
            <person name="Thomas B.C."/>
            <person name="Singh A."/>
            <person name="Wilkins M.J."/>
            <person name="Karaoz U."/>
            <person name="Brodie E.L."/>
            <person name="Williams K.H."/>
            <person name="Hubbard S.S."/>
            <person name="Banfield J.F."/>
        </authorList>
    </citation>
    <scope>NUCLEOTIDE SEQUENCE [LARGE SCALE GENOMIC DNA]</scope>
</reference>
<evidence type="ECO:0000256" key="1">
    <source>
        <dbReference type="ARBA" id="ARBA00023196"/>
    </source>
</evidence>
<name>A0A1F7GJI1_9BACT</name>
<dbReference type="GO" id="GO:0045259">
    <property type="term" value="C:proton-transporting ATP synthase complex"/>
    <property type="evidence" value="ECO:0007669"/>
    <property type="project" value="UniProtKB-KW"/>
</dbReference>
<keyword evidence="1" id="KW-0066">ATP synthesis</keyword>
<dbReference type="InterPro" id="IPR036771">
    <property type="entry name" value="ATPsynth_dsu/esu_N"/>
</dbReference>
<dbReference type="Pfam" id="PF02823">
    <property type="entry name" value="ATP-synt_DE_N"/>
    <property type="match status" value="1"/>
</dbReference>
<sequence length="87" mass="9679">MDKTLTVTIHDADKVIYEGSAESVSSYNERGNFDILGFHSQFICIVNKTITVHEIGGGEKEFTIDMGILQVFKNVVDVFLGIDVIRV</sequence>
<organism evidence="3 4">
    <name type="scientific">Candidatus Roizmanbacteria bacterium RIFCSPHIGHO2_01_FULL_39_24</name>
    <dbReference type="NCBI Taxonomy" id="1802032"/>
    <lineage>
        <taxon>Bacteria</taxon>
        <taxon>Candidatus Roizmaniibacteriota</taxon>
    </lineage>
</organism>
<dbReference type="AlphaFoldDB" id="A0A1F7GJI1"/>
<proteinExistence type="predicted"/>
<dbReference type="SUPFAM" id="SSF51344">
    <property type="entry name" value="Epsilon subunit of F1F0-ATP synthase N-terminal domain"/>
    <property type="match status" value="1"/>
</dbReference>
<evidence type="ECO:0000313" key="3">
    <source>
        <dbReference type="EMBL" id="OGK19103.1"/>
    </source>
</evidence>
<dbReference type="EMBL" id="MFZH01000018">
    <property type="protein sequence ID" value="OGK19103.1"/>
    <property type="molecule type" value="Genomic_DNA"/>
</dbReference>
<dbReference type="Proteomes" id="UP000176850">
    <property type="component" value="Unassembled WGS sequence"/>
</dbReference>
<feature type="domain" description="ATP synthase F1 complex delta/epsilon subunit N-terminal" evidence="2">
    <location>
        <begin position="5"/>
        <end position="78"/>
    </location>
</feature>